<keyword evidence="2" id="KW-1185">Reference proteome</keyword>
<sequence>MTTYVDRVLLNKSHRLLPSELGILFPLSRLLGTLPYTDNFSINTIWSIYSKLVLVTLPVLSIGIKAVTFAHLYDIPSGLECVGYFVSCSVFIVHCYELKNLKKILKTIPKYHVDGARVVYATV</sequence>
<dbReference type="Proteomes" id="UP001307889">
    <property type="component" value="Chromosome 5"/>
</dbReference>
<accession>A0ABN7AU68</accession>
<name>A0ABN7AU68_9HEMI</name>
<evidence type="ECO:0000313" key="1">
    <source>
        <dbReference type="EMBL" id="BES94470.1"/>
    </source>
</evidence>
<protein>
    <submittedName>
        <fullName evidence="1">Uncharacterized protein</fullName>
    </submittedName>
</protein>
<evidence type="ECO:0000313" key="2">
    <source>
        <dbReference type="Proteomes" id="UP001307889"/>
    </source>
</evidence>
<gene>
    <name evidence="1" type="ORF">NTJ_07279</name>
</gene>
<dbReference type="EMBL" id="AP028913">
    <property type="protein sequence ID" value="BES94470.1"/>
    <property type="molecule type" value="Genomic_DNA"/>
</dbReference>
<organism evidence="1 2">
    <name type="scientific">Nesidiocoris tenuis</name>
    <dbReference type="NCBI Taxonomy" id="355587"/>
    <lineage>
        <taxon>Eukaryota</taxon>
        <taxon>Metazoa</taxon>
        <taxon>Ecdysozoa</taxon>
        <taxon>Arthropoda</taxon>
        <taxon>Hexapoda</taxon>
        <taxon>Insecta</taxon>
        <taxon>Pterygota</taxon>
        <taxon>Neoptera</taxon>
        <taxon>Paraneoptera</taxon>
        <taxon>Hemiptera</taxon>
        <taxon>Heteroptera</taxon>
        <taxon>Panheteroptera</taxon>
        <taxon>Cimicomorpha</taxon>
        <taxon>Miridae</taxon>
        <taxon>Dicyphina</taxon>
        <taxon>Nesidiocoris</taxon>
    </lineage>
</organism>
<reference evidence="1 2" key="1">
    <citation type="submission" date="2023-09" db="EMBL/GenBank/DDBJ databases">
        <title>Nesidiocoris tenuis whole genome shotgun sequence.</title>
        <authorList>
            <person name="Shibata T."/>
            <person name="Shimoda M."/>
            <person name="Kobayashi T."/>
            <person name="Uehara T."/>
        </authorList>
    </citation>
    <scope>NUCLEOTIDE SEQUENCE [LARGE SCALE GENOMIC DNA]</scope>
    <source>
        <strain evidence="1 2">Japan</strain>
    </source>
</reference>
<proteinExistence type="predicted"/>